<dbReference type="CDD" id="cd11294">
    <property type="entry name" value="E_set_Esterase_like_N"/>
    <property type="match status" value="1"/>
</dbReference>
<dbReference type="InterPro" id="IPR029058">
    <property type="entry name" value="AB_hydrolase_fold"/>
</dbReference>
<dbReference type="GO" id="GO:0016747">
    <property type="term" value="F:acyltransferase activity, transferring groups other than amino-acyl groups"/>
    <property type="evidence" value="ECO:0007669"/>
    <property type="project" value="TreeGrafter"/>
</dbReference>
<dbReference type="InterPro" id="IPR014756">
    <property type="entry name" value="Ig_E-set"/>
</dbReference>
<dbReference type="OrthoDB" id="9803578at2"/>
<dbReference type="Proteomes" id="UP000199041">
    <property type="component" value="Unassembled WGS sequence"/>
</dbReference>
<dbReference type="SUPFAM" id="SSF81296">
    <property type="entry name" value="E set domains"/>
    <property type="match status" value="1"/>
</dbReference>
<name>A0A1H3ZLT8_9BACT</name>
<dbReference type="InterPro" id="IPR000801">
    <property type="entry name" value="Esterase-like"/>
</dbReference>
<dbReference type="PANTHER" id="PTHR48098">
    <property type="entry name" value="ENTEROCHELIN ESTERASE-RELATED"/>
    <property type="match status" value="1"/>
</dbReference>
<evidence type="ECO:0000256" key="1">
    <source>
        <dbReference type="SAM" id="SignalP"/>
    </source>
</evidence>
<dbReference type="Pfam" id="PF00756">
    <property type="entry name" value="Esterase"/>
    <property type="match status" value="1"/>
</dbReference>
<dbReference type="STRING" id="551991.SAMN05192529_111114"/>
<protein>
    <submittedName>
        <fullName evidence="2">Enterochelin esterase</fullName>
    </submittedName>
</protein>
<gene>
    <name evidence="2" type="ORF">SAMN05192529_111114</name>
</gene>
<sequence length="388" mass="43330">MKTSRFSALLLCVCICLQFTAKAQQNLGNQTLPVVSPVIKGHQVTIRIKAPGAKEVLVKGDWLAQGKSAALTKGADGVWQYTSDNIPSDLYMYQLTVDGVTMVDPANVYVLRDVGAQFSVFYIDGDRAEGYKVQNVPHGTVEYPWYPSPGLNAERRMAVYTPAGYADSRQRYPVLYLLHGMGGDETAWLTLGRAAEILDNLIAAGKAKPMIVVMPNGNAAKKAAPGFTPDNLEPIDFALPHTMDGVFEASFSDIQKYVQAHYRTINDQAHRAIAGLSMGGFHSLYISANNPGTFDYIGLFSPAILPRTDTAGDIYGHLNQKLLTLQKSGFKNYWIGIGKDDFLYKEVSDYRNRLDSLHIKYTYFESDRWHMWSNWRIYLTRFAPLLFQ</sequence>
<dbReference type="Gene3D" id="2.60.40.10">
    <property type="entry name" value="Immunoglobulins"/>
    <property type="match status" value="1"/>
</dbReference>
<keyword evidence="3" id="KW-1185">Reference proteome</keyword>
<evidence type="ECO:0000313" key="3">
    <source>
        <dbReference type="Proteomes" id="UP000199041"/>
    </source>
</evidence>
<dbReference type="RefSeq" id="WP_091398157.1">
    <property type="nucleotide sequence ID" value="NZ_FNQY01000011.1"/>
</dbReference>
<dbReference type="InterPro" id="IPR050583">
    <property type="entry name" value="Mycobacterial_A85_antigen"/>
</dbReference>
<proteinExistence type="predicted"/>
<feature type="chain" id="PRO_5011742510" evidence="1">
    <location>
        <begin position="24"/>
        <end position="388"/>
    </location>
</feature>
<keyword evidence="1" id="KW-0732">Signal</keyword>
<feature type="signal peptide" evidence="1">
    <location>
        <begin position="1"/>
        <end position="23"/>
    </location>
</feature>
<reference evidence="2 3" key="1">
    <citation type="submission" date="2016-10" db="EMBL/GenBank/DDBJ databases">
        <authorList>
            <person name="de Groot N.N."/>
        </authorList>
    </citation>
    <scope>NUCLEOTIDE SEQUENCE [LARGE SCALE GENOMIC DNA]</scope>
    <source>
        <strain evidence="2 3">Vu-144</strain>
    </source>
</reference>
<dbReference type="AlphaFoldDB" id="A0A1H3ZLT8"/>
<organism evidence="2 3">
    <name type="scientific">Arachidicoccus rhizosphaerae</name>
    <dbReference type="NCBI Taxonomy" id="551991"/>
    <lineage>
        <taxon>Bacteria</taxon>
        <taxon>Pseudomonadati</taxon>
        <taxon>Bacteroidota</taxon>
        <taxon>Chitinophagia</taxon>
        <taxon>Chitinophagales</taxon>
        <taxon>Chitinophagaceae</taxon>
        <taxon>Arachidicoccus</taxon>
    </lineage>
</organism>
<dbReference type="SUPFAM" id="SSF53474">
    <property type="entry name" value="alpha/beta-Hydrolases"/>
    <property type="match status" value="1"/>
</dbReference>
<accession>A0A1H3ZLT8</accession>
<dbReference type="InterPro" id="IPR013783">
    <property type="entry name" value="Ig-like_fold"/>
</dbReference>
<dbReference type="Gene3D" id="3.40.50.1820">
    <property type="entry name" value="alpha/beta hydrolase"/>
    <property type="match status" value="1"/>
</dbReference>
<evidence type="ECO:0000313" key="2">
    <source>
        <dbReference type="EMBL" id="SEA24739.1"/>
    </source>
</evidence>
<dbReference type="PANTHER" id="PTHR48098:SF1">
    <property type="entry name" value="DIACYLGLYCEROL ACYLTRANSFERASE_MYCOLYLTRANSFERASE AG85A"/>
    <property type="match status" value="1"/>
</dbReference>
<dbReference type="EMBL" id="FNQY01000011">
    <property type="protein sequence ID" value="SEA24739.1"/>
    <property type="molecule type" value="Genomic_DNA"/>
</dbReference>